<reference evidence="1" key="1">
    <citation type="submission" date="2020-11" db="EMBL/GenBank/DDBJ databases">
        <title>Adaptations for nitrogen fixation in a non-lichenized fungal sporocarp promotes dispersal by wood-feeding termites.</title>
        <authorList>
            <consortium name="DOE Joint Genome Institute"/>
            <person name="Koch R.A."/>
            <person name="Yoon G."/>
            <person name="Arayal U."/>
            <person name="Lail K."/>
            <person name="Amirebrahimi M."/>
            <person name="Labutti K."/>
            <person name="Lipzen A."/>
            <person name="Riley R."/>
            <person name="Barry K."/>
            <person name="Henrissat B."/>
            <person name="Grigoriev I.V."/>
            <person name="Herr J.R."/>
            <person name="Aime M.C."/>
        </authorList>
    </citation>
    <scope>NUCLEOTIDE SEQUENCE</scope>
    <source>
        <strain evidence="1">MCA 3950</strain>
    </source>
</reference>
<accession>A0A9P8AT90</accession>
<dbReference type="AlphaFoldDB" id="A0A9P8AT90"/>
<dbReference type="EMBL" id="MU250536">
    <property type="protein sequence ID" value="KAG7445642.1"/>
    <property type="molecule type" value="Genomic_DNA"/>
</dbReference>
<evidence type="ECO:0000313" key="1">
    <source>
        <dbReference type="EMBL" id="KAG7445642.1"/>
    </source>
</evidence>
<dbReference type="OrthoDB" id="2897190at2759"/>
<proteinExistence type="predicted"/>
<evidence type="ECO:0000313" key="2">
    <source>
        <dbReference type="Proteomes" id="UP000812287"/>
    </source>
</evidence>
<keyword evidence="2" id="KW-1185">Reference proteome</keyword>
<comment type="caution">
    <text evidence="1">The sequence shown here is derived from an EMBL/GenBank/DDBJ whole genome shotgun (WGS) entry which is preliminary data.</text>
</comment>
<protein>
    <submittedName>
        <fullName evidence="1">Uncharacterized protein</fullName>
    </submittedName>
</protein>
<organism evidence="1 2">
    <name type="scientific">Guyanagaster necrorhizus</name>
    <dbReference type="NCBI Taxonomy" id="856835"/>
    <lineage>
        <taxon>Eukaryota</taxon>
        <taxon>Fungi</taxon>
        <taxon>Dikarya</taxon>
        <taxon>Basidiomycota</taxon>
        <taxon>Agaricomycotina</taxon>
        <taxon>Agaricomycetes</taxon>
        <taxon>Agaricomycetidae</taxon>
        <taxon>Agaricales</taxon>
        <taxon>Marasmiineae</taxon>
        <taxon>Physalacriaceae</taxon>
        <taxon>Guyanagaster</taxon>
    </lineage>
</organism>
<dbReference type="RefSeq" id="XP_043039142.1">
    <property type="nucleotide sequence ID" value="XM_043186420.1"/>
</dbReference>
<sequence>MFTPAALWASPWGSHSVYDEWTENAMTTLMPVGIASSPTMTSDLYMEITRVISRLIEGSITQNDLIEALQRVASQLKHWD</sequence>
<gene>
    <name evidence="1" type="ORF">BT62DRAFT_932800</name>
</gene>
<dbReference type="Proteomes" id="UP000812287">
    <property type="component" value="Unassembled WGS sequence"/>
</dbReference>
<dbReference type="GeneID" id="66108717"/>
<name>A0A9P8AT90_9AGAR</name>